<gene>
    <name evidence="9" type="ORF">OCBIM_22005629mg</name>
</gene>
<dbReference type="GO" id="GO:0033514">
    <property type="term" value="P:L-lysine catabolic process to acetyl-CoA via L-pipecolate"/>
    <property type="evidence" value="ECO:0007669"/>
    <property type="project" value="TreeGrafter"/>
</dbReference>
<reference evidence="9" key="1">
    <citation type="submission" date="2015-07" db="EMBL/GenBank/DDBJ databases">
        <title>MeaNS - Measles Nucleotide Surveillance Program.</title>
        <authorList>
            <person name="Tran T."/>
            <person name="Druce J."/>
        </authorList>
    </citation>
    <scope>NUCLEOTIDE SEQUENCE</scope>
    <source>
        <strain evidence="9">UCB-OBI-ISO-001</strain>
        <tissue evidence="9">Gonad</tissue>
    </source>
</reference>
<evidence type="ECO:0000256" key="3">
    <source>
        <dbReference type="ARBA" id="ARBA00012769"/>
    </source>
</evidence>
<dbReference type="Gene3D" id="3.30.9.10">
    <property type="entry name" value="D-Amino Acid Oxidase, subunit A, domain 2"/>
    <property type="match status" value="1"/>
</dbReference>
<protein>
    <recommendedName>
        <fullName evidence="3">sarcosine oxidasee (formaldehyde-forming)</fullName>
        <ecNumber evidence="3">1.5.3.1</ecNumber>
    </recommendedName>
</protein>
<accession>A0A0L8FWI1</accession>
<dbReference type="PANTHER" id="PTHR10961">
    <property type="entry name" value="PEROXISOMAL SARCOSINE OXIDASE"/>
    <property type="match status" value="1"/>
</dbReference>
<dbReference type="SUPFAM" id="SSF51905">
    <property type="entry name" value="FAD/NAD(P)-binding domain"/>
    <property type="match status" value="1"/>
</dbReference>
<dbReference type="GO" id="GO:0050660">
    <property type="term" value="F:flavin adenine dinucleotide binding"/>
    <property type="evidence" value="ECO:0007669"/>
    <property type="project" value="InterPro"/>
</dbReference>
<evidence type="ECO:0000256" key="4">
    <source>
        <dbReference type="ARBA" id="ARBA00022630"/>
    </source>
</evidence>
<evidence type="ECO:0000256" key="5">
    <source>
        <dbReference type="ARBA" id="ARBA00022827"/>
    </source>
</evidence>
<sequence length="389" mass="44119">MAAVYDAIVVGAGINGSSTAHYLQKNGYRTLLLEQFPLPHSRGSSHGQSRITRKAYFQEIFAEMMKEAYPMWAQLERDSETQLYKKSQLLVMSTPQSSYMDTVKRVLIDKKMTFKDVPADRLLKEFNIKVPAGSKALIEPEGGILRADQALMTFQNQFKKLGGKIIDGTPVLSVEPGEIIKLHTTKGMFQSRNVVLCQGSWAKIFFNQLGIDFPLKPMKISVGYFKSKVPGQYELKNNFPAFYYGNGIDEFYGLPAEEYPGMLKLFLHHGPEIDPNKRDQVDSRYTIEKCEQLVKDIFPGLELHPSIIETCIYTVIKTFGFCLMTPDEQFVLDRHPKFPNLILGAGFSGHGFKLAPVTGKILGEMVMNKRPSYDMSHFRLDRFSRKSLL</sequence>
<dbReference type="FunFam" id="3.50.50.60:FF:000189">
    <property type="entry name" value="Monomeric sarcosine oxidase"/>
    <property type="match status" value="1"/>
</dbReference>
<dbReference type="GO" id="GO:0005777">
    <property type="term" value="C:peroxisome"/>
    <property type="evidence" value="ECO:0007669"/>
    <property type="project" value="TreeGrafter"/>
</dbReference>
<dbReference type="AlphaFoldDB" id="A0A0L8FWI1"/>
<name>A0A0L8FWI1_OCTBM</name>
<dbReference type="EMBL" id="KQ425692">
    <property type="protein sequence ID" value="KOF69091.1"/>
    <property type="molecule type" value="Genomic_DNA"/>
</dbReference>
<dbReference type="PANTHER" id="PTHR10961:SF46">
    <property type="entry name" value="PEROXISOMAL SARCOSINE OXIDASE"/>
    <property type="match status" value="1"/>
</dbReference>
<dbReference type="EC" id="1.5.3.1" evidence="3"/>
<keyword evidence="5" id="KW-0274">FAD</keyword>
<evidence type="ECO:0000256" key="6">
    <source>
        <dbReference type="ARBA" id="ARBA00023002"/>
    </source>
</evidence>
<evidence type="ECO:0000256" key="7">
    <source>
        <dbReference type="ARBA" id="ARBA00052742"/>
    </source>
</evidence>
<dbReference type="Gene3D" id="3.50.50.60">
    <property type="entry name" value="FAD/NAD(P)-binding domain"/>
    <property type="match status" value="1"/>
</dbReference>
<evidence type="ECO:0000259" key="8">
    <source>
        <dbReference type="Pfam" id="PF01266"/>
    </source>
</evidence>
<dbReference type="Pfam" id="PF01266">
    <property type="entry name" value="DAO"/>
    <property type="match status" value="1"/>
</dbReference>
<comment type="cofactor">
    <cofactor evidence="1">
        <name>FAD</name>
        <dbReference type="ChEBI" id="CHEBI:57692"/>
    </cofactor>
</comment>
<keyword evidence="4" id="KW-0285">Flavoprotein</keyword>
<dbReference type="SUPFAM" id="SSF54373">
    <property type="entry name" value="FAD-linked reductases, C-terminal domain"/>
    <property type="match status" value="1"/>
</dbReference>
<evidence type="ECO:0000256" key="2">
    <source>
        <dbReference type="ARBA" id="ARBA00010989"/>
    </source>
</evidence>
<dbReference type="OrthoDB" id="424974at2759"/>
<comment type="catalytic activity">
    <reaction evidence="7">
        <text>sarcosine + O2 + H2O = formaldehyde + glycine + H2O2</text>
        <dbReference type="Rhea" id="RHEA:13313"/>
        <dbReference type="ChEBI" id="CHEBI:15377"/>
        <dbReference type="ChEBI" id="CHEBI:15379"/>
        <dbReference type="ChEBI" id="CHEBI:16240"/>
        <dbReference type="ChEBI" id="CHEBI:16842"/>
        <dbReference type="ChEBI" id="CHEBI:57305"/>
        <dbReference type="ChEBI" id="CHEBI:57433"/>
        <dbReference type="EC" id="1.5.3.1"/>
    </reaction>
</comment>
<comment type="similarity">
    <text evidence="2">Belongs to the MSOX/MTOX family.</text>
</comment>
<dbReference type="InterPro" id="IPR036188">
    <property type="entry name" value="FAD/NAD-bd_sf"/>
</dbReference>
<dbReference type="InterPro" id="IPR045170">
    <property type="entry name" value="MTOX"/>
</dbReference>
<dbReference type="InterPro" id="IPR006076">
    <property type="entry name" value="FAD-dep_OxRdtase"/>
</dbReference>
<evidence type="ECO:0000256" key="1">
    <source>
        <dbReference type="ARBA" id="ARBA00001974"/>
    </source>
</evidence>
<dbReference type="GO" id="GO:0008115">
    <property type="term" value="F:sarcosine oxidase activity"/>
    <property type="evidence" value="ECO:0007669"/>
    <property type="project" value="UniProtKB-EC"/>
</dbReference>
<keyword evidence="6" id="KW-0560">Oxidoreductase</keyword>
<feature type="domain" description="FAD dependent oxidoreductase" evidence="8">
    <location>
        <begin position="6"/>
        <end position="365"/>
    </location>
</feature>
<dbReference type="STRING" id="37653.A0A0L8FWI1"/>
<evidence type="ECO:0000313" key="9">
    <source>
        <dbReference type="EMBL" id="KOF69091.1"/>
    </source>
</evidence>
<dbReference type="GO" id="GO:0050031">
    <property type="term" value="F:L-pipecolate oxidase activity"/>
    <property type="evidence" value="ECO:0007669"/>
    <property type="project" value="TreeGrafter"/>
</dbReference>
<proteinExistence type="inferred from homology"/>
<organism evidence="9">
    <name type="scientific">Octopus bimaculoides</name>
    <name type="common">California two-spotted octopus</name>
    <dbReference type="NCBI Taxonomy" id="37653"/>
    <lineage>
        <taxon>Eukaryota</taxon>
        <taxon>Metazoa</taxon>
        <taxon>Spiralia</taxon>
        <taxon>Lophotrochozoa</taxon>
        <taxon>Mollusca</taxon>
        <taxon>Cephalopoda</taxon>
        <taxon>Coleoidea</taxon>
        <taxon>Octopodiformes</taxon>
        <taxon>Octopoda</taxon>
        <taxon>Incirrata</taxon>
        <taxon>Octopodidae</taxon>
        <taxon>Octopus</taxon>
    </lineage>
</organism>